<proteinExistence type="inferred from homology"/>
<dbReference type="EMBL" id="CP154795">
    <property type="protein sequence ID" value="XAN06997.1"/>
    <property type="molecule type" value="Genomic_DNA"/>
</dbReference>
<dbReference type="PANTHER" id="PTHR31793">
    <property type="entry name" value="4-HYDROXYBENZOYL-COA THIOESTERASE FAMILY MEMBER"/>
    <property type="match status" value="1"/>
</dbReference>
<comment type="similarity">
    <text evidence="1">Belongs to the 4-hydroxybenzoyl-CoA thioesterase family.</text>
</comment>
<protein>
    <submittedName>
        <fullName evidence="3">Thioesterase family protein</fullName>
    </submittedName>
</protein>
<dbReference type="SUPFAM" id="SSF54637">
    <property type="entry name" value="Thioesterase/thiol ester dehydrase-isomerase"/>
    <property type="match status" value="2"/>
</dbReference>
<evidence type="ECO:0000256" key="1">
    <source>
        <dbReference type="ARBA" id="ARBA00005953"/>
    </source>
</evidence>
<keyword evidence="2" id="KW-0378">Hydrolase</keyword>
<sequence length="283" mass="31850">MDAYLHLNNGVYVDYLQEARVDFLHSGEFAYMLGDEPQPGAEGPNTQAILVTGHQVEYLKPAEHGHPLQVRLVVDQIGAARFTLAYDIVSDDRIVARARTVLCPFDLETDAIRRLTDGEKAWFAEHAESVEPLPTVAKVRLGDQPAHEYAFRVRWSDLDSYRHANNVKYYDYVQEARIDLMRDLLEHRPAQSERPGQWIVVRQDMDYAVQIDFRPEAYVVRTAVQDIGQSSLTLAAEIMDPTTGVVHASSRTVLVHTAVTGPEAIPAWIREALTPLRLPVPVA</sequence>
<dbReference type="InterPro" id="IPR050563">
    <property type="entry name" value="4-hydroxybenzoyl-CoA_TE"/>
</dbReference>
<dbReference type="InterPro" id="IPR029069">
    <property type="entry name" value="HotDog_dom_sf"/>
</dbReference>
<dbReference type="Pfam" id="PF13279">
    <property type="entry name" value="4HBT_2"/>
    <property type="match status" value="2"/>
</dbReference>
<organism evidence="3 4">
    <name type="scientific">Ammonicoccus fulvus</name>
    <dbReference type="NCBI Taxonomy" id="3138240"/>
    <lineage>
        <taxon>Bacteria</taxon>
        <taxon>Bacillati</taxon>
        <taxon>Actinomycetota</taxon>
        <taxon>Actinomycetes</taxon>
        <taxon>Propionibacteriales</taxon>
        <taxon>Propionibacteriaceae</taxon>
        <taxon>Ammonicoccus</taxon>
    </lineage>
</organism>
<dbReference type="Proteomes" id="UP001442841">
    <property type="component" value="Chromosome"/>
</dbReference>
<gene>
    <name evidence="3" type="ORF">AADG42_06685</name>
</gene>
<dbReference type="PANTHER" id="PTHR31793:SF27">
    <property type="entry name" value="NOVEL THIOESTERASE SUPERFAMILY DOMAIN AND SAPOSIN A-TYPE DOMAIN CONTAINING PROTEIN (0610012H03RIK)"/>
    <property type="match status" value="1"/>
</dbReference>
<accession>A0ABZ3FLU3</accession>
<evidence type="ECO:0000256" key="2">
    <source>
        <dbReference type="ARBA" id="ARBA00022801"/>
    </source>
</evidence>
<evidence type="ECO:0000313" key="3">
    <source>
        <dbReference type="EMBL" id="XAN06997.1"/>
    </source>
</evidence>
<dbReference type="RefSeq" id="WP_425308441.1">
    <property type="nucleotide sequence ID" value="NZ_CP154795.1"/>
</dbReference>
<name>A0ABZ3FLU3_9ACTN</name>
<keyword evidence="4" id="KW-1185">Reference proteome</keyword>
<dbReference type="CDD" id="cd00586">
    <property type="entry name" value="4HBT"/>
    <property type="match status" value="2"/>
</dbReference>
<dbReference type="Gene3D" id="3.10.129.10">
    <property type="entry name" value="Hotdog Thioesterase"/>
    <property type="match status" value="2"/>
</dbReference>
<reference evidence="3 4" key="1">
    <citation type="submission" date="2024-04" db="EMBL/GenBank/DDBJ databases">
        <title>Isolation of an actinomycete strain from pig manure.</title>
        <authorList>
            <person name="Gong T."/>
            <person name="Yu Z."/>
            <person name="An M."/>
            <person name="Wei C."/>
            <person name="Yang W."/>
            <person name="Liu L."/>
        </authorList>
    </citation>
    <scope>NUCLEOTIDE SEQUENCE [LARGE SCALE GENOMIC DNA]</scope>
    <source>
        <strain evidence="3 4">ZF39</strain>
    </source>
</reference>
<evidence type="ECO:0000313" key="4">
    <source>
        <dbReference type="Proteomes" id="UP001442841"/>
    </source>
</evidence>